<comment type="caution">
    <text evidence="2">The sequence shown here is derived from an EMBL/GenBank/DDBJ whole genome shotgun (WGS) entry which is preliminary data.</text>
</comment>
<dbReference type="CDD" id="cd00279">
    <property type="entry name" value="YlxR"/>
    <property type="match status" value="1"/>
</dbReference>
<sequence>MKKRKIPMRKCVGCQEMMPKKSLLRVVITPDDETHIDTTGKKSGRGSYVCYDEECLNKAMKNKGLEKSLKAKINKEMYETIDYSIKRYNLLNKGNNEI</sequence>
<dbReference type="STRING" id="766136.BHF68_02990"/>
<dbReference type="Gene3D" id="3.30.1230.10">
    <property type="entry name" value="YlxR-like"/>
    <property type="match status" value="1"/>
</dbReference>
<dbReference type="Proteomes" id="UP000094296">
    <property type="component" value="Unassembled WGS sequence"/>
</dbReference>
<dbReference type="RefSeq" id="WP_069642136.1">
    <property type="nucleotide sequence ID" value="NZ_MIJE01000001.1"/>
</dbReference>
<dbReference type="PANTHER" id="PTHR34215:SF1">
    <property type="entry name" value="YLXR DOMAIN-CONTAINING PROTEIN"/>
    <property type="match status" value="1"/>
</dbReference>
<evidence type="ECO:0000313" key="2">
    <source>
        <dbReference type="EMBL" id="OEF98644.1"/>
    </source>
</evidence>
<dbReference type="AlphaFoldDB" id="A0A1E5G7C5"/>
<dbReference type="NCBIfam" id="NF047356">
    <property type="entry name" value="RNA_bind_RnpM"/>
    <property type="match status" value="1"/>
</dbReference>
<reference evidence="2 3" key="1">
    <citation type="submission" date="2016-09" db="EMBL/GenBank/DDBJ databases">
        <title>Draft genome sequence for the type strain of Desulfuribacillus alkaliarsenatis AHT28, an obligately anaerobic, sulfidogenic bacterium isolated from Russian soda lake sediments.</title>
        <authorList>
            <person name="Abin C.A."/>
            <person name="Hollibaugh J.T."/>
        </authorList>
    </citation>
    <scope>NUCLEOTIDE SEQUENCE [LARGE SCALE GENOMIC DNA]</scope>
    <source>
        <strain evidence="2 3">AHT28</strain>
    </source>
</reference>
<feature type="domain" description="YlxR" evidence="1">
    <location>
        <begin position="9"/>
        <end position="81"/>
    </location>
</feature>
<organism evidence="2 3">
    <name type="scientific">Desulfuribacillus alkaliarsenatis</name>
    <dbReference type="NCBI Taxonomy" id="766136"/>
    <lineage>
        <taxon>Bacteria</taxon>
        <taxon>Bacillati</taxon>
        <taxon>Bacillota</taxon>
        <taxon>Desulfuribacillia</taxon>
        <taxon>Desulfuribacillales</taxon>
        <taxon>Desulfuribacillaceae</taxon>
        <taxon>Desulfuribacillus</taxon>
    </lineage>
</organism>
<dbReference type="InterPro" id="IPR007393">
    <property type="entry name" value="YlxR_dom"/>
</dbReference>
<dbReference type="Pfam" id="PF04296">
    <property type="entry name" value="YlxR"/>
    <property type="match status" value="1"/>
</dbReference>
<evidence type="ECO:0000259" key="1">
    <source>
        <dbReference type="Pfam" id="PF04296"/>
    </source>
</evidence>
<protein>
    <recommendedName>
        <fullName evidence="1">YlxR domain-containing protein</fullName>
    </recommendedName>
</protein>
<dbReference type="OrthoDB" id="9813251at2"/>
<evidence type="ECO:0000313" key="3">
    <source>
        <dbReference type="Proteomes" id="UP000094296"/>
    </source>
</evidence>
<proteinExistence type="predicted"/>
<keyword evidence="3" id="KW-1185">Reference proteome</keyword>
<dbReference type="EMBL" id="MIJE01000001">
    <property type="protein sequence ID" value="OEF98644.1"/>
    <property type="molecule type" value="Genomic_DNA"/>
</dbReference>
<dbReference type="PANTHER" id="PTHR34215">
    <property type="entry name" value="BLL0784 PROTEIN"/>
    <property type="match status" value="1"/>
</dbReference>
<dbReference type="InterPro" id="IPR035931">
    <property type="entry name" value="YlxR-like_sf"/>
</dbReference>
<name>A0A1E5G7C5_9FIRM</name>
<dbReference type="SUPFAM" id="SSF64376">
    <property type="entry name" value="YlxR-like"/>
    <property type="match status" value="1"/>
</dbReference>
<dbReference type="InterPro" id="IPR037465">
    <property type="entry name" value="YlxR"/>
</dbReference>
<accession>A0A1E5G7C5</accession>
<gene>
    <name evidence="2" type="ORF">BHF68_02990</name>
</gene>